<evidence type="ECO:0000313" key="3">
    <source>
        <dbReference type="EMBL" id="CUX41037.1"/>
    </source>
</evidence>
<feature type="signal peptide" evidence="2">
    <location>
        <begin position="1"/>
        <end position="27"/>
    </location>
</feature>
<organism evidence="3 4">
    <name type="scientific">Agrobacterium deltaense Zutra 3/1</name>
    <dbReference type="NCBI Taxonomy" id="1183427"/>
    <lineage>
        <taxon>Bacteria</taxon>
        <taxon>Pseudomonadati</taxon>
        <taxon>Pseudomonadota</taxon>
        <taxon>Alphaproteobacteria</taxon>
        <taxon>Hyphomicrobiales</taxon>
        <taxon>Rhizobiaceae</taxon>
        <taxon>Rhizobium/Agrobacterium group</taxon>
        <taxon>Agrobacterium</taxon>
    </lineage>
</organism>
<comment type="similarity">
    <text evidence="1">Belongs to the UPF0065 (bug) family.</text>
</comment>
<dbReference type="InterPro" id="IPR042100">
    <property type="entry name" value="Bug_dom1"/>
</dbReference>
<dbReference type="PANTHER" id="PTHR42928">
    <property type="entry name" value="TRICARBOXYLATE-BINDING PROTEIN"/>
    <property type="match status" value="1"/>
</dbReference>
<protein>
    <submittedName>
        <fullName evidence="3">Tricarboxylate transport protein tctC</fullName>
    </submittedName>
</protein>
<dbReference type="Pfam" id="PF03401">
    <property type="entry name" value="TctC"/>
    <property type="match status" value="1"/>
</dbReference>
<name>A0A1S7QRV2_9HYPH</name>
<evidence type="ECO:0000313" key="4">
    <source>
        <dbReference type="Proteomes" id="UP000191987"/>
    </source>
</evidence>
<dbReference type="CDD" id="cd07012">
    <property type="entry name" value="PBP2_Bug_TTT"/>
    <property type="match status" value="1"/>
</dbReference>
<gene>
    <name evidence="3" type="ORF">AGR7C_Lc100087</name>
</gene>
<dbReference type="Gene3D" id="3.40.190.150">
    <property type="entry name" value="Bordetella uptake gene, domain 1"/>
    <property type="match status" value="1"/>
</dbReference>
<dbReference type="InterPro" id="IPR005064">
    <property type="entry name" value="BUG"/>
</dbReference>
<evidence type="ECO:0000256" key="2">
    <source>
        <dbReference type="SAM" id="SignalP"/>
    </source>
</evidence>
<evidence type="ECO:0000256" key="1">
    <source>
        <dbReference type="ARBA" id="ARBA00006987"/>
    </source>
</evidence>
<dbReference type="EMBL" id="FBWG01000028">
    <property type="protein sequence ID" value="CUX41037.1"/>
    <property type="molecule type" value="Genomic_DNA"/>
</dbReference>
<keyword evidence="2" id="KW-0732">Signal</keyword>
<dbReference type="AlphaFoldDB" id="A0A1S7QRV2"/>
<feature type="chain" id="PRO_5013068789" evidence="2">
    <location>
        <begin position="28"/>
        <end position="331"/>
    </location>
</feature>
<dbReference type="Gene3D" id="3.40.190.10">
    <property type="entry name" value="Periplasmic binding protein-like II"/>
    <property type="match status" value="1"/>
</dbReference>
<reference evidence="3 4" key="1">
    <citation type="submission" date="2016-01" db="EMBL/GenBank/DDBJ databases">
        <authorList>
            <person name="Oliw E.H."/>
        </authorList>
    </citation>
    <scope>NUCLEOTIDE SEQUENCE [LARGE SCALE GENOMIC DNA]</scope>
    <source>
        <strain evidence="3 4">Zutra 3-1</strain>
    </source>
</reference>
<dbReference type="PIRSF" id="PIRSF017082">
    <property type="entry name" value="YflP"/>
    <property type="match status" value="1"/>
</dbReference>
<dbReference type="RefSeq" id="WP_080819425.1">
    <property type="nucleotide sequence ID" value="NZ_LT009749.1"/>
</dbReference>
<sequence length="331" mass="34989">MTFAFRAALGAALSFTAFSISSTIAHAEPKNPECIAPAQPGGGFDITCKLAQATLQQSGAVKSPIRVSYMPGGIGAVAYNAIVGQRRAEPNVIVAFSAGSLLNLAQGKFGAYSEKDVRWVASVGTDYGAVVVQESSEYKSLTDLMAAIKKDPKSVIIGAGGTIGSQDWMKAAMAARAAGIDYKAMRFVAFEGGGDCATALQGGHVHICMNDVGDSQAAIDGGAPLKLLAIFSEQRLPGKLSPVPTAIEQGFDIKWPIVRGFYVGPEVTEADYRWWADAFAKAMQSPDYAAELQKRNLFPLPMTGEETKTFVEKQVAAYKKLAADFGLATTK</sequence>
<proteinExistence type="inferred from homology"/>
<dbReference type="Proteomes" id="UP000191987">
    <property type="component" value="Unassembled WGS sequence"/>
</dbReference>
<dbReference type="PANTHER" id="PTHR42928:SF3">
    <property type="entry name" value="UPF0065 PROTEIN YFLP"/>
    <property type="match status" value="1"/>
</dbReference>
<dbReference type="SUPFAM" id="SSF53850">
    <property type="entry name" value="Periplasmic binding protein-like II"/>
    <property type="match status" value="1"/>
</dbReference>
<accession>A0A1S7QRV2</accession>